<dbReference type="SUPFAM" id="SSF48452">
    <property type="entry name" value="TPR-like"/>
    <property type="match status" value="2"/>
</dbReference>
<dbReference type="Proteomes" id="UP000801492">
    <property type="component" value="Unassembled WGS sequence"/>
</dbReference>
<keyword evidence="5 11" id="KW-0963">Cytoplasm</keyword>
<dbReference type="PIRSF" id="PIRSF038922">
    <property type="entry name" value="SRP72"/>
    <property type="match status" value="1"/>
</dbReference>
<feature type="region of interest" description="Disordered" evidence="13">
    <location>
        <begin position="537"/>
        <end position="653"/>
    </location>
</feature>
<keyword evidence="16" id="KW-1185">Reference proteome</keyword>
<evidence type="ECO:0000256" key="13">
    <source>
        <dbReference type="SAM" id="MobiDB-lite"/>
    </source>
</evidence>
<feature type="compositionally biased region" description="Basic residues" evidence="13">
    <location>
        <begin position="644"/>
        <end position="653"/>
    </location>
</feature>
<evidence type="ECO:0000256" key="9">
    <source>
        <dbReference type="ARBA" id="ARBA00023135"/>
    </source>
</evidence>
<comment type="similarity">
    <text evidence="3 11">Belongs to the SRP72 family.</text>
</comment>
<dbReference type="GO" id="GO:0008312">
    <property type="term" value="F:7S RNA binding"/>
    <property type="evidence" value="ECO:0007669"/>
    <property type="project" value="InterPro"/>
</dbReference>
<evidence type="ECO:0000256" key="2">
    <source>
        <dbReference type="ARBA" id="ARBA00004496"/>
    </source>
</evidence>
<dbReference type="GO" id="GO:0005783">
    <property type="term" value="C:endoplasmic reticulum"/>
    <property type="evidence" value="ECO:0007669"/>
    <property type="project" value="UniProtKB-SubCell"/>
</dbReference>
<dbReference type="Pfam" id="PF13181">
    <property type="entry name" value="TPR_8"/>
    <property type="match status" value="1"/>
</dbReference>
<evidence type="ECO:0000259" key="14">
    <source>
        <dbReference type="Pfam" id="PF08492"/>
    </source>
</evidence>
<gene>
    <name evidence="15" type="ORF">ILUMI_02691</name>
</gene>
<comment type="caution">
    <text evidence="15">The sequence shown here is derived from an EMBL/GenBank/DDBJ whole genome shotgun (WGS) entry which is preliminary data.</text>
</comment>
<dbReference type="Pfam" id="PF08492">
    <property type="entry name" value="SRP72"/>
    <property type="match status" value="1"/>
</dbReference>
<protein>
    <recommendedName>
        <fullName evidence="4 11">Signal recognition particle subunit SRP72</fullName>
    </recommendedName>
</protein>
<dbReference type="PANTHER" id="PTHR14094:SF9">
    <property type="entry name" value="SIGNAL RECOGNITION PARTICLE SUBUNIT SRP72"/>
    <property type="match status" value="1"/>
</dbReference>
<evidence type="ECO:0000256" key="11">
    <source>
        <dbReference type="PIRNR" id="PIRNR038922"/>
    </source>
</evidence>
<dbReference type="InterPro" id="IPR031545">
    <property type="entry name" value="SRP72_TPR-like"/>
</dbReference>
<evidence type="ECO:0000256" key="1">
    <source>
        <dbReference type="ARBA" id="ARBA00004240"/>
    </source>
</evidence>
<evidence type="ECO:0000256" key="6">
    <source>
        <dbReference type="ARBA" id="ARBA00022737"/>
    </source>
</evidence>
<dbReference type="GO" id="GO:0006614">
    <property type="term" value="P:SRP-dependent cotranslational protein targeting to membrane"/>
    <property type="evidence" value="ECO:0007669"/>
    <property type="project" value="UniProtKB-UniRule"/>
</dbReference>
<dbReference type="AlphaFoldDB" id="A0A8K0DHQ4"/>
<dbReference type="SMART" id="SM00028">
    <property type="entry name" value="TPR"/>
    <property type="match status" value="5"/>
</dbReference>
<evidence type="ECO:0000256" key="7">
    <source>
        <dbReference type="ARBA" id="ARBA00022803"/>
    </source>
</evidence>
<dbReference type="Gene3D" id="1.25.40.10">
    <property type="entry name" value="Tetratricopeptide repeat domain"/>
    <property type="match status" value="3"/>
</dbReference>
<evidence type="ECO:0000256" key="10">
    <source>
        <dbReference type="ARBA" id="ARBA00023274"/>
    </source>
</evidence>
<dbReference type="FunFam" id="1.25.40.10:FF:000062">
    <property type="entry name" value="Signal recognition particle subunit SRP72"/>
    <property type="match status" value="1"/>
</dbReference>
<keyword evidence="7 12" id="KW-0802">TPR repeat</keyword>
<keyword evidence="6" id="KW-0677">Repeat</keyword>
<dbReference type="InterPro" id="IPR019734">
    <property type="entry name" value="TPR_rpt"/>
</dbReference>
<dbReference type="PROSITE" id="PS50005">
    <property type="entry name" value="TPR"/>
    <property type="match status" value="1"/>
</dbReference>
<dbReference type="Pfam" id="PF17004">
    <property type="entry name" value="SRP_TPR_like"/>
    <property type="match status" value="1"/>
</dbReference>
<comment type="subcellular location">
    <subcellularLocation>
        <location evidence="2 11">Cytoplasm</location>
    </subcellularLocation>
    <subcellularLocation>
        <location evidence="1">Endoplasmic reticulum</location>
    </subcellularLocation>
</comment>
<proteinExistence type="inferred from homology"/>
<feature type="compositionally biased region" description="Polar residues" evidence="13">
    <location>
        <begin position="620"/>
        <end position="631"/>
    </location>
</feature>
<dbReference type="GO" id="GO:0005786">
    <property type="term" value="C:signal recognition particle, endoplasmic reticulum targeting"/>
    <property type="evidence" value="ECO:0007669"/>
    <property type="project" value="UniProtKB-UniRule"/>
</dbReference>
<feature type="compositionally biased region" description="Basic residues" evidence="13">
    <location>
        <begin position="550"/>
        <end position="562"/>
    </location>
</feature>
<reference evidence="15" key="1">
    <citation type="submission" date="2019-08" db="EMBL/GenBank/DDBJ databases">
        <title>The genome of the North American firefly Photinus pyralis.</title>
        <authorList>
            <consortium name="Photinus pyralis genome working group"/>
            <person name="Fallon T.R."/>
            <person name="Sander Lower S.E."/>
            <person name="Weng J.-K."/>
        </authorList>
    </citation>
    <scope>NUCLEOTIDE SEQUENCE</scope>
    <source>
        <strain evidence="15">TRF0915ILg1</strain>
        <tissue evidence="15">Whole body</tissue>
    </source>
</reference>
<feature type="domain" description="Signal recognition particle SRP72 subunit RNA-binding" evidence="14">
    <location>
        <begin position="536"/>
        <end position="588"/>
    </location>
</feature>
<sequence>MTIEQNQKATREKTLATTYLELHRFGQNGDYDRALKAANRILHMAPQEEKALHCKIVCLIQQSKFNEALQTMQRNSNLSRSFYFEKAYCQYRQNQTTQALETLEQVEELDFRLKELKAQIFYRLERFSEAHEIYHDIIKNSQDDYTDERETNLGAVLVQLSDESQKDMGPIRSDTYELCYNWACMLITQEQFTEAEKKLKHCEKLCRESLEEDGATDEEIDVELALIRIQLGYVYQRQGRIKESQQLYTSALKLKLDDVALVAVASNNMVVINKDQNVFDSKKKMKAATADALIHKLPSRQRKFIALNNAILMYYTNQFEQCNKLCKSIEDTWPTLVLLARITNALCYSRSENMSKAMELLNSYVPKDGSEKLLINLSKVHLLLMQGEQLEACKILENMEEDSYKPGIVGALITLYLGMKKKDTALKVFEKTVEWYRKNKVKEGDLSNMWRQAADFHMRNGQPKVAANSLEELVRSNPNDKKAIAQLSIAYAQFDKKKAAQLLLKLPAFEEVLTENDLDALESSNWLTLKKAINKLESSPGTPKAEAVDRKKRKNRKRKTKLPSHCDPNVPPDPERWLPKYERTGFRKKRDRRNKDVIKGSQGTASSQADQYDFSKISEQESQNSPVSSIEPSPQPKSNQKKGQQQKKKNKRR</sequence>
<feature type="compositionally biased region" description="Basic and acidic residues" evidence="13">
    <location>
        <begin position="573"/>
        <end position="585"/>
    </location>
</feature>
<dbReference type="EMBL" id="VTPC01001013">
    <property type="protein sequence ID" value="KAF2903501.1"/>
    <property type="molecule type" value="Genomic_DNA"/>
</dbReference>
<dbReference type="OrthoDB" id="5421607at2759"/>
<evidence type="ECO:0000313" key="15">
    <source>
        <dbReference type="EMBL" id="KAF2903501.1"/>
    </source>
</evidence>
<keyword evidence="9 11" id="KW-0733">Signal recognition particle</keyword>
<name>A0A8K0DHQ4_IGNLU</name>
<evidence type="ECO:0000256" key="12">
    <source>
        <dbReference type="PROSITE-ProRule" id="PRU00339"/>
    </source>
</evidence>
<comment type="function">
    <text evidence="11">Component of the signal recognition particle (SRP) complex, a ribonucleoprotein complex that mediates the cotranslational targeting of secretory and membrane proteins to the endoplasmic reticulum (ER).</text>
</comment>
<evidence type="ECO:0000256" key="3">
    <source>
        <dbReference type="ARBA" id="ARBA00007676"/>
    </source>
</evidence>
<evidence type="ECO:0000256" key="4">
    <source>
        <dbReference type="ARBA" id="ARBA00018350"/>
    </source>
</evidence>
<evidence type="ECO:0000256" key="5">
    <source>
        <dbReference type="ARBA" id="ARBA00022490"/>
    </source>
</evidence>
<dbReference type="InterPro" id="IPR026270">
    <property type="entry name" value="SRP72"/>
</dbReference>
<evidence type="ECO:0000256" key="8">
    <source>
        <dbReference type="ARBA" id="ARBA00022824"/>
    </source>
</evidence>
<organism evidence="15 16">
    <name type="scientific">Ignelater luminosus</name>
    <name type="common">Cucubano</name>
    <name type="synonym">Pyrophorus luminosus</name>
    <dbReference type="NCBI Taxonomy" id="2038154"/>
    <lineage>
        <taxon>Eukaryota</taxon>
        <taxon>Metazoa</taxon>
        <taxon>Ecdysozoa</taxon>
        <taxon>Arthropoda</taxon>
        <taxon>Hexapoda</taxon>
        <taxon>Insecta</taxon>
        <taxon>Pterygota</taxon>
        <taxon>Neoptera</taxon>
        <taxon>Endopterygota</taxon>
        <taxon>Coleoptera</taxon>
        <taxon>Polyphaga</taxon>
        <taxon>Elateriformia</taxon>
        <taxon>Elateroidea</taxon>
        <taxon>Elateridae</taxon>
        <taxon>Agrypninae</taxon>
        <taxon>Pyrophorini</taxon>
        <taxon>Ignelater</taxon>
    </lineage>
</organism>
<keyword evidence="8" id="KW-0256">Endoplasmic reticulum</keyword>
<keyword evidence="10 11" id="KW-0687">Ribonucleoprotein</keyword>
<dbReference type="PANTHER" id="PTHR14094">
    <property type="entry name" value="SIGNAL RECOGNITION PARTICLE 72"/>
    <property type="match status" value="1"/>
</dbReference>
<dbReference type="InterPro" id="IPR011990">
    <property type="entry name" value="TPR-like_helical_dom_sf"/>
</dbReference>
<dbReference type="InterPro" id="IPR013699">
    <property type="entry name" value="Signal_recog_part_SRP72_RNA-bd"/>
</dbReference>
<accession>A0A8K0DHQ4</accession>
<feature type="compositionally biased region" description="Polar residues" evidence="13">
    <location>
        <begin position="601"/>
        <end position="610"/>
    </location>
</feature>
<feature type="repeat" description="TPR" evidence="12">
    <location>
        <begin position="225"/>
        <end position="258"/>
    </location>
</feature>
<dbReference type="GO" id="GO:0043022">
    <property type="term" value="F:ribosome binding"/>
    <property type="evidence" value="ECO:0007669"/>
    <property type="project" value="TreeGrafter"/>
</dbReference>
<evidence type="ECO:0000313" key="16">
    <source>
        <dbReference type="Proteomes" id="UP000801492"/>
    </source>
</evidence>